<dbReference type="InterPro" id="IPR020845">
    <property type="entry name" value="AMP-binding_CS"/>
</dbReference>
<evidence type="ECO:0000259" key="5">
    <source>
        <dbReference type="Pfam" id="PF00501"/>
    </source>
</evidence>
<evidence type="ECO:0000313" key="7">
    <source>
        <dbReference type="EMBL" id="MBB4680916.1"/>
    </source>
</evidence>
<proteinExistence type="inferred from homology"/>
<dbReference type="Gene3D" id="3.30.300.30">
    <property type="match status" value="1"/>
</dbReference>
<reference evidence="7 8" key="1">
    <citation type="submission" date="2020-08" db="EMBL/GenBank/DDBJ databases">
        <title>Sequencing the genomes of 1000 actinobacteria strains.</title>
        <authorList>
            <person name="Klenk H.-P."/>
        </authorList>
    </citation>
    <scope>NUCLEOTIDE SEQUENCE [LARGE SCALE GENOMIC DNA]</scope>
    <source>
        <strain evidence="7 8">DSM 44230</strain>
    </source>
</reference>
<dbReference type="PANTHER" id="PTHR24096:SF149">
    <property type="entry name" value="AMP-BINDING DOMAIN-CONTAINING PROTEIN-RELATED"/>
    <property type="match status" value="1"/>
</dbReference>
<dbReference type="InterPro" id="IPR042099">
    <property type="entry name" value="ANL_N_sf"/>
</dbReference>
<evidence type="ECO:0000256" key="1">
    <source>
        <dbReference type="ARBA" id="ARBA00006432"/>
    </source>
</evidence>
<dbReference type="Pfam" id="PF13193">
    <property type="entry name" value="AMP-binding_C"/>
    <property type="match status" value="1"/>
</dbReference>
<keyword evidence="3" id="KW-0547">Nucleotide-binding</keyword>
<evidence type="ECO:0000256" key="4">
    <source>
        <dbReference type="ARBA" id="ARBA00022840"/>
    </source>
</evidence>
<dbReference type="SUPFAM" id="SSF56801">
    <property type="entry name" value="Acetyl-CoA synthetase-like"/>
    <property type="match status" value="1"/>
</dbReference>
<evidence type="ECO:0000256" key="3">
    <source>
        <dbReference type="ARBA" id="ARBA00022741"/>
    </source>
</evidence>
<dbReference type="Proteomes" id="UP000533598">
    <property type="component" value="Unassembled WGS sequence"/>
</dbReference>
<dbReference type="PROSITE" id="PS00455">
    <property type="entry name" value="AMP_BINDING"/>
    <property type="match status" value="1"/>
</dbReference>
<dbReference type="RefSeq" id="WP_185007062.1">
    <property type="nucleotide sequence ID" value="NZ_BAAAUI010000030.1"/>
</dbReference>
<accession>A0A7W7FVV9</accession>
<keyword evidence="2 7" id="KW-0436">Ligase</keyword>
<evidence type="ECO:0000259" key="6">
    <source>
        <dbReference type="Pfam" id="PF13193"/>
    </source>
</evidence>
<dbReference type="Gene3D" id="3.40.50.12780">
    <property type="entry name" value="N-terminal domain of ligase-like"/>
    <property type="match status" value="1"/>
</dbReference>
<protein>
    <submittedName>
        <fullName evidence="7">Acyl-CoA synthetase (AMP-forming)/AMP-acid ligase II</fullName>
    </submittedName>
</protein>
<dbReference type="FunFam" id="3.40.50.12780:FF:000003">
    <property type="entry name" value="Long-chain-fatty-acid--CoA ligase FadD"/>
    <property type="match status" value="1"/>
</dbReference>
<dbReference type="InterPro" id="IPR000873">
    <property type="entry name" value="AMP-dep_synth/lig_dom"/>
</dbReference>
<dbReference type="InterPro" id="IPR025110">
    <property type="entry name" value="AMP-bd_C"/>
</dbReference>
<dbReference type="AlphaFoldDB" id="A0A7W7FVV9"/>
<dbReference type="GO" id="GO:0005524">
    <property type="term" value="F:ATP binding"/>
    <property type="evidence" value="ECO:0007669"/>
    <property type="project" value="UniProtKB-KW"/>
</dbReference>
<dbReference type="EMBL" id="JACHMH010000001">
    <property type="protein sequence ID" value="MBB4680916.1"/>
    <property type="molecule type" value="Genomic_DNA"/>
</dbReference>
<organism evidence="7 8">
    <name type="scientific">Crossiella cryophila</name>
    <dbReference type="NCBI Taxonomy" id="43355"/>
    <lineage>
        <taxon>Bacteria</taxon>
        <taxon>Bacillati</taxon>
        <taxon>Actinomycetota</taxon>
        <taxon>Actinomycetes</taxon>
        <taxon>Pseudonocardiales</taxon>
        <taxon>Pseudonocardiaceae</taxon>
        <taxon>Crossiella</taxon>
    </lineage>
</organism>
<evidence type="ECO:0000313" key="8">
    <source>
        <dbReference type="Proteomes" id="UP000533598"/>
    </source>
</evidence>
<dbReference type="InterPro" id="IPR045851">
    <property type="entry name" value="AMP-bd_C_sf"/>
</dbReference>
<comment type="similarity">
    <text evidence="1">Belongs to the ATP-dependent AMP-binding enzyme family.</text>
</comment>
<name>A0A7W7FVV9_9PSEU</name>
<feature type="domain" description="AMP-binding enzyme C-terminal" evidence="6">
    <location>
        <begin position="435"/>
        <end position="511"/>
    </location>
</feature>
<sequence length="520" mass="55456">MIHRSPFPDVDIPDLPVHTYVLAGARDRGDHPAVIDGSRPDGPRLSYAQLDASVGRLAAGLHEAGLRKGEVLALFSPNTIVYPVVFYATTTLGAIVSTVNALYTVDELTSQLRDSGARFLVTISLFLDRAVPAAQAAGIEHVIVCDTAEGFRSIQDLMATDGPVPEVEINPAEDVAVMPYSSGTTGKAKGVMLTHRNIVANMAQSSGMQPTGPDDRVLAILPMFHIYGITVLLNHALHYGTTVVVLPRFELELFLTALAEHKVTKVPVAPPIVVALAKHPVVDKFDLSALRAVLCAAAPLDADTGHLCAERLGVRVVQGYGMTELSPVSHVVPDSDANPPDGTVGKLIPNTECRIIDPATGEDAEAGAAGEFWIRGPQVMKGYFARGADTASMIDGDGWLHTGDIGRVDGEGNFFIVDRLKELIKYKGYQVPPAELEAVLLSDPRIADAAVIGVVDAEGEEVPKAFVVRAAGAESLGEGDVVEFVAGRVAPYKKVRVVEFIDAVPRALSGKILRRELRQR</sequence>
<gene>
    <name evidence="7" type="ORF">HNR67_007034</name>
</gene>
<dbReference type="FunFam" id="3.30.300.30:FF:000007">
    <property type="entry name" value="4-coumarate--CoA ligase 2"/>
    <property type="match status" value="1"/>
</dbReference>
<feature type="domain" description="AMP-dependent synthetase/ligase" evidence="5">
    <location>
        <begin position="25"/>
        <end position="384"/>
    </location>
</feature>
<dbReference type="PANTHER" id="PTHR24096">
    <property type="entry name" value="LONG-CHAIN-FATTY-ACID--COA LIGASE"/>
    <property type="match status" value="1"/>
</dbReference>
<keyword evidence="4" id="KW-0067">ATP-binding</keyword>
<dbReference type="GO" id="GO:0016405">
    <property type="term" value="F:CoA-ligase activity"/>
    <property type="evidence" value="ECO:0007669"/>
    <property type="project" value="TreeGrafter"/>
</dbReference>
<dbReference type="Pfam" id="PF00501">
    <property type="entry name" value="AMP-binding"/>
    <property type="match status" value="1"/>
</dbReference>
<keyword evidence="8" id="KW-1185">Reference proteome</keyword>
<evidence type="ECO:0000256" key="2">
    <source>
        <dbReference type="ARBA" id="ARBA00022598"/>
    </source>
</evidence>
<comment type="caution">
    <text evidence="7">The sequence shown here is derived from an EMBL/GenBank/DDBJ whole genome shotgun (WGS) entry which is preliminary data.</text>
</comment>